<feature type="transmembrane region" description="Helical" evidence="2">
    <location>
        <begin position="45"/>
        <end position="62"/>
    </location>
</feature>
<feature type="compositionally biased region" description="Basic and acidic residues" evidence="1">
    <location>
        <begin position="77"/>
        <end position="88"/>
    </location>
</feature>
<keyword evidence="2" id="KW-1133">Transmembrane helix</keyword>
<dbReference type="RefSeq" id="WP_193929401.1">
    <property type="nucleotide sequence ID" value="NZ_JADEYC010000029.1"/>
</dbReference>
<feature type="compositionally biased region" description="Low complexity" evidence="1">
    <location>
        <begin position="129"/>
        <end position="153"/>
    </location>
</feature>
<feature type="compositionally biased region" description="Pro residues" evidence="1">
    <location>
        <begin position="154"/>
        <end position="166"/>
    </location>
</feature>
<feature type="region of interest" description="Disordered" evidence="1">
    <location>
        <begin position="77"/>
        <end position="176"/>
    </location>
</feature>
<evidence type="ECO:0000313" key="3">
    <source>
        <dbReference type="EMBL" id="MBE9375950.1"/>
    </source>
</evidence>
<keyword evidence="2" id="KW-0472">Membrane</keyword>
<keyword evidence="4" id="KW-1185">Reference proteome</keyword>
<comment type="caution">
    <text evidence="3">The sequence shown here is derived from an EMBL/GenBank/DDBJ whole genome shotgun (WGS) entry which is preliminary data.</text>
</comment>
<evidence type="ECO:0000256" key="2">
    <source>
        <dbReference type="SAM" id="Phobius"/>
    </source>
</evidence>
<protein>
    <submittedName>
        <fullName evidence="3">Uncharacterized protein</fullName>
    </submittedName>
</protein>
<accession>A0A929G0T3</accession>
<keyword evidence="2" id="KW-0812">Transmembrane</keyword>
<sequence length="176" mass="19244">MARDEHPDDPVPGLFGRFDPFVWLPVAPLLVLGLVIALIGVPLLGWPMVVLSLLVLGFDAWINRPARYEERRRLAALYERGDDVDRPRSRPVPRSTGRPRGDRDRDELDRAAERQRPAAETGRPGSAEPRPAQQPGRPAAGQPQQGGAQRPRPENPGQPQRPPQPGGPAQRPGGGP</sequence>
<feature type="compositionally biased region" description="Low complexity" evidence="1">
    <location>
        <begin position="167"/>
        <end position="176"/>
    </location>
</feature>
<name>A0A929G0T3_9PSEU</name>
<gene>
    <name evidence="3" type="ORF">IQ251_15980</name>
</gene>
<evidence type="ECO:0000313" key="4">
    <source>
        <dbReference type="Proteomes" id="UP000598360"/>
    </source>
</evidence>
<reference evidence="3" key="1">
    <citation type="submission" date="2020-10" db="EMBL/GenBank/DDBJ databases">
        <title>Diversity and distribution of actinomycetes associated with coral in the coast of Hainan.</title>
        <authorList>
            <person name="Li F."/>
        </authorList>
    </citation>
    <scope>NUCLEOTIDE SEQUENCE</scope>
    <source>
        <strain evidence="3">HNM0983</strain>
    </source>
</reference>
<dbReference type="EMBL" id="JADEYC010000029">
    <property type="protein sequence ID" value="MBE9375950.1"/>
    <property type="molecule type" value="Genomic_DNA"/>
</dbReference>
<feature type="compositionally biased region" description="Basic and acidic residues" evidence="1">
    <location>
        <begin position="99"/>
        <end position="117"/>
    </location>
</feature>
<organism evidence="3 4">
    <name type="scientific">Saccharopolyspora montiporae</name>
    <dbReference type="NCBI Taxonomy" id="2781240"/>
    <lineage>
        <taxon>Bacteria</taxon>
        <taxon>Bacillati</taxon>
        <taxon>Actinomycetota</taxon>
        <taxon>Actinomycetes</taxon>
        <taxon>Pseudonocardiales</taxon>
        <taxon>Pseudonocardiaceae</taxon>
        <taxon>Saccharopolyspora</taxon>
    </lineage>
</organism>
<dbReference type="AlphaFoldDB" id="A0A929G0T3"/>
<proteinExistence type="predicted"/>
<feature type="transmembrane region" description="Helical" evidence="2">
    <location>
        <begin position="21"/>
        <end position="39"/>
    </location>
</feature>
<feature type="non-terminal residue" evidence="3">
    <location>
        <position position="176"/>
    </location>
</feature>
<evidence type="ECO:0000256" key="1">
    <source>
        <dbReference type="SAM" id="MobiDB-lite"/>
    </source>
</evidence>
<dbReference type="Proteomes" id="UP000598360">
    <property type="component" value="Unassembled WGS sequence"/>
</dbReference>